<accession>A0A2D4PI48</accession>
<dbReference type="AlphaFoldDB" id="A0A2D4PI48"/>
<keyword evidence="1" id="KW-0732">Signal</keyword>
<evidence type="ECO:0000256" key="1">
    <source>
        <dbReference type="SAM" id="SignalP"/>
    </source>
</evidence>
<reference evidence="2" key="1">
    <citation type="submission" date="2017-07" db="EMBL/GenBank/DDBJ databases">
        <authorList>
            <person name="Mikheyev A."/>
            <person name="Grau M."/>
        </authorList>
    </citation>
    <scope>NUCLEOTIDE SEQUENCE</scope>
    <source>
        <tissue evidence="2">Venom_gland</tissue>
    </source>
</reference>
<feature type="signal peptide" evidence="1">
    <location>
        <begin position="1"/>
        <end position="16"/>
    </location>
</feature>
<name>A0A2D4PI48_MICSU</name>
<evidence type="ECO:0000313" key="2">
    <source>
        <dbReference type="EMBL" id="LAB57682.1"/>
    </source>
</evidence>
<feature type="chain" id="PRO_5013541614" description="Secreted protein" evidence="1">
    <location>
        <begin position="17"/>
        <end position="105"/>
    </location>
</feature>
<sequence>MMFLTCFVFSMKRVRWYLLDGACPIWDIQRKIRRGKLLSISLNITHTKHIYTEGKCECIEQWWLTFWGSRAKNCTCFSVREHPECNPPLPPPYLHCASQLIFRLV</sequence>
<protein>
    <recommendedName>
        <fullName evidence="3">Secreted protein</fullName>
    </recommendedName>
</protein>
<dbReference type="EMBL" id="IACN01072912">
    <property type="protein sequence ID" value="LAB57682.1"/>
    <property type="molecule type" value="Transcribed_RNA"/>
</dbReference>
<organism evidence="2">
    <name type="scientific">Micrurus surinamensis</name>
    <name type="common">Surinam coral snake</name>
    <dbReference type="NCBI Taxonomy" id="129470"/>
    <lineage>
        <taxon>Eukaryota</taxon>
        <taxon>Metazoa</taxon>
        <taxon>Chordata</taxon>
        <taxon>Craniata</taxon>
        <taxon>Vertebrata</taxon>
        <taxon>Euteleostomi</taxon>
        <taxon>Lepidosauria</taxon>
        <taxon>Squamata</taxon>
        <taxon>Bifurcata</taxon>
        <taxon>Unidentata</taxon>
        <taxon>Episquamata</taxon>
        <taxon>Toxicofera</taxon>
        <taxon>Serpentes</taxon>
        <taxon>Colubroidea</taxon>
        <taxon>Elapidae</taxon>
        <taxon>Elapinae</taxon>
        <taxon>Micrurus</taxon>
    </lineage>
</organism>
<evidence type="ECO:0008006" key="3">
    <source>
        <dbReference type="Google" id="ProtNLM"/>
    </source>
</evidence>
<reference evidence="2" key="2">
    <citation type="submission" date="2017-11" db="EMBL/GenBank/DDBJ databases">
        <title>Coralsnake Venomics: Analyses of Venom Gland Transcriptomes and Proteomes of Six Brazilian Taxa.</title>
        <authorList>
            <person name="Aird S.D."/>
            <person name="Jorge da Silva N."/>
            <person name="Qiu L."/>
            <person name="Villar-Briones A."/>
            <person name="Aparecida-Saddi V."/>
            <person name="Campos-Telles M.P."/>
            <person name="Grau M."/>
            <person name="Mikheyev A.S."/>
        </authorList>
    </citation>
    <scope>NUCLEOTIDE SEQUENCE</scope>
    <source>
        <tissue evidence="2">Venom_gland</tissue>
    </source>
</reference>
<proteinExistence type="predicted"/>